<reference evidence="2" key="1">
    <citation type="journal article" date="2020" name="Stud. Mycol.">
        <title>101 Dothideomycetes genomes: a test case for predicting lifestyles and emergence of pathogens.</title>
        <authorList>
            <person name="Haridas S."/>
            <person name="Albert R."/>
            <person name="Binder M."/>
            <person name="Bloem J."/>
            <person name="Labutti K."/>
            <person name="Salamov A."/>
            <person name="Andreopoulos B."/>
            <person name="Baker S."/>
            <person name="Barry K."/>
            <person name="Bills G."/>
            <person name="Bluhm B."/>
            <person name="Cannon C."/>
            <person name="Castanera R."/>
            <person name="Culley D."/>
            <person name="Daum C."/>
            <person name="Ezra D."/>
            <person name="Gonzalez J."/>
            <person name="Henrissat B."/>
            <person name="Kuo A."/>
            <person name="Liang C."/>
            <person name="Lipzen A."/>
            <person name="Lutzoni F."/>
            <person name="Magnuson J."/>
            <person name="Mondo S."/>
            <person name="Nolan M."/>
            <person name="Ohm R."/>
            <person name="Pangilinan J."/>
            <person name="Park H.-J."/>
            <person name="Ramirez L."/>
            <person name="Alfaro M."/>
            <person name="Sun H."/>
            <person name="Tritt A."/>
            <person name="Yoshinaga Y."/>
            <person name="Zwiers L.-H."/>
            <person name="Turgeon B."/>
            <person name="Goodwin S."/>
            <person name="Spatafora J."/>
            <person name="Crous P."/>
            <person name="Grigoriev I."/>
        </authorList>
    </citation>
    <scope>NUCLEOTIDE SEQUENCE</scope>
    <source>
        <strain evidence="2">CBS 113818</strain>
    </source>
</reference>
<name>A0A6A6ZNA6_9PLEO</name>
<dbReference type="EMBL" id="MU006236">
    <property type="protein sequence ID" value="KAF2821864.1"/>
    <property type="molecule type" value="Genomic_DNA"/>
</dbReference>
<sequence length="263" mass="30156">MRGNARVKRQEVESEDGWTVITHGLSNVSIDSKSKKEVAGALPTRTVKDLTAAKLLVEFKRLQERWRDSAVATQIAELAQDKKWHVGEALCIGIGSFSRDWEHRWRSLWQLVLFVDIVWHLNKSDGSKVWMYAQDPAFTALDIAFLELLDVTAVQANIETRMTPQTFVYSPFVDWYILLPNFLGGYDPVLYVGNEILDDYTLYAQGEDKREKLEMCNNFGKAFLQGRQSIKITSFEEHAHALEGIRVYWKPTTTDQTTKDPPI</sequence>
<dbReference type="OrthoDB" id="5318346at2759"/>
<dbReference type="Proteomes" id="UP000799424">
    <property type="component" value="Unassembled WGS sequence"/>
</dbReference>
<accession>A0A6A6ZNA6</accession>
<dbReference type="InterPro" id="IPR012942">
    <property type="entry name" value="SRR1-like"/>
</dbReference>
<gene>
    <name evidence="2" type="ORF">CC86DRAFT_397293</name>
</gene>
<keyword evidence="3" id="KW-1185">Reference proteome</keyword>
<organism evidence="2 3">
    <name type="scientific">Ophiobolus disseminans</name>
    <dbReference type="NCBI Taxonomy" id="1469910"/>
    <lineage>
        <taxon>Eukaryota</taxon>
        <taxon>Fungi</taxon>
        <taxon>Dikarya</taxon>
        <taxon>Ascomycota</taxon>
        <taxon>Pezizomycotina</taxon>
        <taxon>Dothideomycetes</taxon>
        <taxon>Pleosporomycetidae</taxon>
        <taxon>Pleosporales</taxon>
        <taxon>Pleosporineae</taxon>
        <taxon>Phaeosphaeriaceae</taxon>
        <taxon>Ophiobolus</taxon>
    </lineage>
</organism>
<evidence type="ECO:0000313" key="3">
    <source>
        <dbReference type="Proteomes" id="UP000799424"/>
    </source>
</evidence>
<dbReference type="PANTHER" id="PTHR42080:SF1">
    <property type="entry name" value="SRR1-LIKE DOMAIN-CONTAINING PROTEIN"/>
    <property type="match status" value="1"/>
</dbReference>
<evidence type="ECO:0000259" key="1">
    <source>
        <dbReference type="Pfam" id="PF07985"/>
    </source>
</evidence>
<dbReference type="Pfam" id="PF07985">
    <property type="entry name" value="SRR1"/>
    <property type="match status" value="1"/>
</dbReference>
<protein>
    <recommendedName>
        <fullName evidence="1">SRR1-like domain-containing protein</fullName>
    </recommendedName>
</protein>
<proteinExistence type="predicted"/>
<dbReference type="PANTHER" id="PTHR42080">
    <property type="entry name" value="SRR1 DOMAIN-CONTAINING PROTEIN"/>
    <property type="match status" value="1"/>
</dbReference>
<dbReference type="AlphaFoldDB" id="A0A6A6ZNA6"/>
<evidence type="ECO:0000313" key="2">
    <source>
        <dbReference type="EMBL" id="KAF2821864.1"/>
    </source>
</evidence>
<feature type="domain" description="SRR1-like" evidence="1">
    <location>
        <begin position="80"/>
        <end position="249"/>
    </location>
</feature>